<dbReference type="EMBL" id="AK094017">
    <property type="protein sequence ID" value="BAG52798.1"/>
    <property type="molecule type" value="mRNA"/>
</dbReference>
<reference evidence="2" key="1">
    <citation type="journal article" date="2004" name="Nat. Genet.">
        <title>Complete sequencing and characterization of 21,243 full-length human cDNAs.</title>
        <authorList>
            <person name="Ota T."/>
            <person name="Suzuki Y."/>
            <person name="Nishikawa T."/>
            <person name="Otsuki T."/>
            <person name="Sugiyama T."/>
            <person name="Irie R."/>
            <person name="Wakamatsu A."/>
            <person name="Hayashi K."/>
            <person name="Sato H."/>
            <person name="Nagai K."/>
            <person name="Kimura K."/>
            <person name="Makita H."/>
            <person name="Sekine M."/>
            <person name="Obayashi M."/>
            <person name="Nishi T."/>
            <person name="Shibahara T."/>
            <person name="Tanaka T."/>
            <person name="Ishii S."/>
            <person name="Yamamoto J."/>
            <person name="Saito K."/>
            <person name="Kawai Y."/>
            <person name="Isono Y."/>
            <person name="Nakamura Y."/>
            <person name="Nagahari K."/>
            <person name="Murakami K."/>
            <person name="Yasuda T."/>
            <person name="Iwayanagi T."/>
            <person name="Wagatsuma M."/>
            <person name="Shiratori A."/>
            <person name="Sudo H."/>
            <person name="Hosoiri T."/>
            <person name="Kaku Y."/>
            <person name="Kodaira H."/>
            <person name="Kondo H."/>
            <person name="Sugawara M."/>
            <person name="Takahashi M."/>
            <person name="Kanda K."/>
            <person name="Yokoi T."/>
            <person name="Furuya T."/>
            <person name="Kikkawa E."/>
            <person name="Omura Y."/>
            <person name="Abe K."/>
            <person name="Kamihara K."/>
            <person name="Katsuta N."/>
            <person name="Sato K."/>
            <person name="Tanikawa M."/>
            <person name="Yamazaki M."/>
            <person name="Ninomiya K."/>
            <person name="Ishibashi T."/>
            <person name="Yamashita H."/>
            <person name="Murakawa K."/>
            <person name="Fujimori K."/>
            <person name="Tanai H."/>
            <person name="Kimata M."/>
            <person name="Watanabe M."/>
            <person name="Hiraoka S."/>
            <person name="Chiba Y."/>
            <person name="Ishida S."/>
            <person name="Ono Y."/>
            <person name="Takiguchi S."/>
            <person name="Watanabe S."/>
            <person name="Yosida M."/>
            <person name="Hotuta T."/>
            <person name="Kusano J."/>
            <person name="Kanehori K."/>
            <person name="Takahashi-Fujii A."/>
            <person name="Hara H."/>
            <person name="Tanase T."/>
            <person name="Nomura Y."/>
            <person name="Togiya S."/>
            <person name="Komai F."/>
            <person name="Hara R."/>
            <person name="Takeuchi K."/>
            <person name="Arita M."/>
            <person name="Imose N."/>
            <person name="Musashino K."/>
            <person name="Yuuki H."/>
            <person name="Oshima A."/>
            <person name="Sasaki N."/>
            <person name="Aotsuka S."/>
            <person name="Yoshikawa Y."/>
            <person name="Matsunawa H."/>
            <person name="Ichihara T."/>
            <person name="Shiohata N."/>
            <person name="Sano S."/>
            <person name="Moriya S."/>
            <person name="Momiyama H."/>
            <person name="Satoh N."/>
            <person name="Takami S."/>
            <person name="Terashima Y."/>
            <person name="Suzuki O."/>
            <person name="Nakagawa S."/>
            <person name="Senoh A."/>
            <person name="Mizoguchi H."/>
            <person name="Goto Y."/>
            <person name="Shimizu F."/>
            <person name="Wakebe H."/>
            <person name="Hishigaki H."/>
            <person name="Watanabe T."/>
            <person name="Sugiyama A."/>
            <person name="Takemoto M."/>
            <person name="Kawakami B."/>
            <person name="Yamazaki M."/>
            <person name="Watanabe K."/>
            <person name="Kumagai A."/>
            <person name="Itakura S."/>
            <person name="Fukuzumi Y."/>
            <person name="Fujimori Y."/>
            <person name="Komiyama M."/>
            <person name="Tashiro H."/>
            <person name="Tanigami A."/>
            <person name="Fujiwara T."/>
            <person name="Ono T."/>
            <person name="Yamada K."/>
            <person name="Fujii Y."/>
            <person name="Ozaki K."/>
            <person name="Hirao M."/>
            <person name="Ohmori Y."/>
            <person name="Kawabata A."/>
            <person name="Hikiji T."/>
            <person name="Kobatake N."/>
            <person name="Inagaki H."/>
            <person name="Ikema Y."/>
            <person name="Okamoto S."/>
            <person name="Okitani R."/>
            <person name="Kawakami T."/>
            <person name="Noguchi S."/>
            <person name="Itoh T."/>
            <person name="Shigeta K."/>
            <person name="Senba T."/>
            <person name="Matsumura K."/>
            <person name="Nakajima Y."/>
            <person name="Mizuno T."/>
            <person name="Morinaga M."/>
            <person name="Sasaki M."/>
            <person name="Togashi T."/>
            <person name="Oyama M."/>
            <person name="Hata H."/>
            <person name="Watanabe M."/>
            <person name="Komatsu T."/>
            <person name="Mizushima-Sugano J."/>
            <person name="Satoh T."/>
            <person name="Shirai Y."/>
            <person name="Takahashi Y."/>
            <person name="Nakagawa K."/>
            <person name="Okumura K."/>
            <person name="Nagase T."/>
            <person name="Nomura N."/>
            <person name="Kikuchi H."/>
            <person name="Masuho Y."/>
            <person name="Yamashita R."/>
            <person name="Nakai K."/>
            <person name="Yada T."/>
            <person name="Nakamura Y."/>
            <person name="Ohara O."/>
            <person name="Isogai T."/>
            <person name="Sugano S."/>
        </authorList>
    </citation>
    <scope>NUCLEOTIDE SEQUENCE</scope>
    <source>
        <tissue evidence="2">Uterus</tissue>
    </source>
</reference>
<feature type="region of interest" description="Disordered" evidence="1">
    <location>
        <begin position="121"/>
        <end position="144"/>
    </location>
</feature>
<evidence type="ECO:0000313" key="2">
    <source>
        <dbReference type="EMBL" id="BAG52798.1"/>
    </source>
</evidence>
<proteinExistence type="evidence at transcript level"/>
<dbReference type="AlphaFoldDB" id="B3KSN6"/>
<protein>
    <submittedName>
        <fullName evidence="2">cDNA FLJ36698 fis, clone UTERU2009094</fullName>
    </submittedName>
</protein>
<evidence type="ECO:0000256" key="1">
    <source>
        <dbReference type="SAM" id="MobiDB-lite"/>
    </source>
</evidence>
<feature type="region of interest" description="Disordered" evidence="1">
    <location>
        <begin position="27"/>
        <end position="46"/>
    </location>
</feature>
<organism evidence="2">
    <name type="scientific">Homo sapiens</name>
    <name type="common">Human</name>
    <dbReference type="NCBI Taxonomy" id="9606"/>
    <lineage>
        <taxon>Eukaryota</taxon>
        <taxon>Metazoa</taxon>
        <taxon>Chordata</taxon>
        <taxon>Craniata</taxon>
        <taxon>Vertebrata</taxon>
        <taxon>Euteleostomi</taxon>
        <taxon>Mammalia</taxon>
        <taxon>Eutheria</taxon>
        <taxon>Euarchontoglires</taxon>
        <taxon>Primates</taxon>
        <taxon>Haplorrhini</taxon>
        <taxon>Catarrhini</taxon>
        <taxon>Hominidae</taxon>
        <taxon>Homo</taxon>
    </lineage>
</organism>
<feature type="compositionally biased region" description="Pro residues" evidence="1">
    <location>
        <begin position="35"/>
        <end position="46"/>
    </location>
</feature>
<feature type="compositionally biased region" description="Gly residues" evidence="1">
    <location>
        <begin position="121"/>
        <end position="132"/>
    </location>
</feature>
<accession>B3KSN6</accession>
<name>B3KSN6_HUMAN</name>
<dbReference type="PeptideAtlas" id="B3KSN6"/>
<sequence>MQCNLERSEDKARWHVSGAWEGGAAVGKAGAWRSPEPPADHAPPPPQLTLLLVLEDRLHRQLTYDLLPSRLGRGLGRRAVTPGGGWAAASCLALRHCLSGQRPGPRLGARALWLPPRGALGGAARPGGGGARGRPRPSVPHASLLPQDDRMKLAAFLESTFLKYRGTQA</sequence>